<reference evidence="1 2" key="1">
    <citation type="submission" date="2016-09" db="EMBL/GenBank/DDBJ databases">
        <authorList>
            <person name="Capua I."/>
            <person name="De Benedictis P."/>
            <person name="Joannis T."/>
            <person name="Lombin L.H."/>
            <person name="Cattoli G."/>
        </authorList>
    </citation>
    <scope>NUCLEOTIDE SEQUENCE [LARGE SCALE GENOMIC DNA]</scope>
    <source>
        <strain evidence="1 2">GluBS11</strain>
    </source>
</reference>
<proteinExistence type="predicted"/>
<dbReference type="EMBL" id="FMKA01000006">
    <property type="protein sequence ID" value="SCP96794.1"/>
    <property type="molecule type" value="Genomic_DNA"/>
</dbReference>
<dbReference type="STRING" id="1619234.SAMN05421730_100685"/>
<gene>
    <name evidence="1" type="ORF">SAMN05421730_100685</name>
</gene>
<sequence length="147" mass="16551">MASIAYGIDGNGKKIYAEDAYSGRTYICPYCFEDINVRKCTDRDDYFAHKSIHNRTPQQMLCPGYTGGEGRIETDSDKICVINGGVPLHLVAKNNEYELIAVFPPLSLASLNKLTSWNTMVEITNDGQKEVFSAFNLHRYRVKTTND</sequence>
<accession>A0A1D3TSF4</accession>
<keyword evidence="2" id="KW-1185">Reference proteome</keyword>
<organism evidence="1 2">
    <name type="scientific">Anaerobium acetethylicum</name>
    <dbReference type="NCBI Taxonomy" id="1619234"/>
    <lineage>
        <taxon>Bacteria</taxon>
        <taxon>Bacillati</taxon>
        <taxon>Bacillota</taxon>
        <taxon>Clostridia</taxon>
        <taxon>Lachnospirales</taxon>
        <taxon>Lachnospiraceae</taxon>
        <taxon>Anaerobium</taxon>
    </lineage>
</organism>
<name>A0A1D3TSF4_9FIRM</name>
<dbReference type="Proteomes" id="UP000199315">
    <property type="component" value="Unassembled WGS sequence"/>
</dbReference>
<evidence type="ECO:0000313" key="2">
    <source>
        <dbReference type="Proteomes" id="UP000199315"/>
    </source>
</evidence>
<evidence type="ECO:0000313" key="1">
    <source>
        <dbReference type="EMBL" id="SCP96794.1"/>
    </source>
</evidence>
<protein>
    <submittedName>
        <fullName evidence="1">Uncharacterized protein</fullName>
    </submittedName>
</protein>
<dbReference type="AlphaFoldDB" id="A0A1D3TSF4"/>
<dbReference type="RefSeq" id="WP_091232338.1">
    <property type="nucleotide sequence ID" value="NZ_FMKA01000006.1"/>
</dbReference>
<dbReference type="OrthoDB" id="1910173at2"/>